<feature type="site" description="Important for substrate specificity" evidence="4">
    <location>
        <position position="11"/>
    </location>
</feature>
<accession>A0A850LC72</accession>
<dbReference type="InterPro" id="IPR003697">
    <property type="entry name" value="Maf-like"/>
</dbReference>
<dbReference type="RefSeq" id="WP_011241861.1">
    <property type="nucleotide sequence ID" value="NZ_JABXIY010000005.1"/>
</dbReference>
<dbReference type="HAMAP" id="MF_00528">
    <property type="entry name" value="Maf"/>
    <property type="match status" value="1"/>
</dbReference>
<organism evidence="5 6">
    <name type="scientific">Ruegeria pomeroyi</name>
    <dbReference type="NCBI Taxonomy" id="89184"/>
    <lineage>
        <taxon>Bacteria</taxon>
        <taxon>Pseudomonadati</taxon>
        <taxon>Pseudomonadota</taxon>
        <taxon>Alphaproteobacteria</taxon>
        <taxon>Rhodobacterales</taxon>
        <taxon>Roseobacteraceae</taxon>
        <taxon>Ruegeria</taxon>
    </lineage>
</organism>
<keyword evidence="4" id="KW-0963">Cytoplasm</keyword>
<dbReference type="PIRSF" id="PIRSF006305">
    <property type="entry name" value="Maf"/>
    <property type="match status" value="1"/>
</dbReference>
<dbReference type="SUPFAM" id="SSF52972">
    <property type="entry name" value="ITPase-like"/>
    <property type="match status" value="1"/>
</dbReference>
<dbReference type="GO" id="GO:0047429">
    <property type="term" value="F:nucleoside triphosphate diphosphatase activity"/>
    <property type="evidence" value="ECO:0007669"/>
    <property type="project" value="UniProtKB-EC"/>
</dbReference>
<dbReference type="GO" id="GO:0009117">
    <property type="term" value="P:nucleotide metabolic process"/>
    <property type="evidence" value="ECO:0007669"/>
    <property type="project" value="UniProtKB-KW"/>
</dbReference>
<dbReference type="AlphaFoldDB" id="A0A850LC72"/>
<comment type="similarity">
    <text evidence="4">Belongs to the Maf family. YhdE subfamily.</text>
</comment>
<comment type="function">
    <text evidence="4">Nucleoside triphosphate pyrophosphatase that hydrolyzes dTTP and UTP. May have a dual role in cell division arrest and in preventing the incorporation of modified nucleotides into cellular nucleic acids.</text>
</comment>
<dbReference type="GO" id="GO:0005737">
    <property type="term" value="C:cytoplasm"/>
    <property type="evidence" value="ECO:0007669"/>
    <property type="project" value="UniProtKB-SubCell"/>
</dbReference>
<dbReference type="EC" id="3.6.1.9" evidence="4"/>
<evidence type="ECO:0000256" key="3">
    <source>
        <dbReference type="ARBA" id="ARBA00023080"/>
    </source>
</evidence>
<comment type="caution">
    <text evidence="5">The sequence shown here is derived from an EMBL/GenBank/DDBJ whole genome shotgun (WGS) entry which is preliminary data.</text>
</comment>
<proteinExistence type="inferred from homology"/>
<evidence type="ECO:0000256" key="2">
    <source>
        <dbReference type="ARBA" id="ARBA00022801"/>
    </source>
</evidence>
<feature type="site" description="Important for substrate specificity" evidence="4">
    <location>
        <position position="69"/>
    </location>
</feature>
<evidence type="ECO:0000256" key="4">
    <source>
        <dbReference type="HAMAP-Rule" id="MF_00528"/>
    </source>
</evidence>
<dbReference type="SMR" id="A0A850LC72"/>
<keyword evidence="2 4" id="KW-0378">Hydrolase</keyword>
<feature type="active site" description="Proton acceptor" evidence="4">
    <location>
        <position position="68"/>
    </location>
</feature>
<comment type="caution">
    <text evidence="4">Lacks conserved residue(s) required for the propagation of feature annotation.</text>
</comment>
<sequence>MAFILGSGSPRRLDLLAQLGITPDAVRPPEIDETPAKGELPRAYCTRISREKVAAVEAGPDDIVLCADTTVALGRRILGKPADADEAARFLRSLSGRRHRVITAVAVRRGGRLWERDVVSQVKVKRLSEGEISAYLTTGDWQGKAGAYAIQGPAGAFVPWISGSFSAIVGLPLAETAVLLAAAGHSKFKGDT</sequence>
<dbReference type="OMA" id="VIGCDSV"/>
<dbReference type="NCBIfam" id="TIGR00172">
    <property type="entry name" value="maf"/>
    <property type="match status" value="1"/>
</dbReference>
<feature type="site" description="Important for substrate specificity" evidence="4">
    <location>
        <position position="151"/>
    </location>
</feature>
<dbReference type="PANTHER" id="PTHR43213:SF5">
    <property type="entry name" value="BIFUNCTIONAL DTTP_UTP PYROPHOSPHATASE_METHYLTRANSFERASE PROTEIN-RELATED"/>
    <property type="match status" value="1"/>
</dbReference>
<comment type="catalytic activity">
    <reaction evidence="4">
        <text>dTTP + H2O = dTMP + diphosphate + H(+)</text>
        <dbReference type="Rhea" id="RHEA:28534"/>
        <dbReference type="ChEBI" id="CHEBI:15377"/>
        <dbReference type="ChEBI" id="CHEBI:15378"/>
        <dbReference type="ChEBI" id="CHEBI:33019"/>
        <dbReference type="ChEBI" id="CHEBI:37568"/>
        <dbReference type="ChEBI" id="CHEBI:63528"/>
        <dbReference type="EC" id="3.6.1.9"/>
    </reaction>
</comment>
<evidence type="ECO:0000313" key="5">
    <source>
        <dbReference type="EMBL" id="NVK95614.1"/>
    </source>
</evidence>
<dbReference type="Gene3D" id="3.90.950.10">
    <property type="match status" value="1"/>
</dbReference>
<dbReference type="InterPro" id="IPR029001">
    <property type="entry name" value="ITPase-like_fam"/>
</dbReference>
<keyword evidence="3 4" id="KW-0546">Nucleotide metabolism</keyword>
<dbReference type="Pfam" id="PF02545">
    <property type="entry name" value="Maf"/>
    <property type="match status" value="1"/>
</dbReference>
<reference evidence="5 6" key="1">
    <citation type="journal article" date="2020" name="Proc. Natl. Acad. Sci. U.S.A.">
        <title>Ecological drivers of bacterial community assembly in synthetic phycospheres.</title>
        <authorList>
            <person name="Fu H."/>
            <person name="Uchimiya M."/>
            <person name="Gore J."/>
            <person name="Moran M.A."/>
        </authorList>
    </citation>
    <scope>NUCLEOTIDE SEQUENCE [LARGE SCALE GENOMIC DNA]</scope>
    <source>
        <strain evidence="5">HF-Din03</strain>
    </source>
</reference>
<comment type="cofactor">
    <cofactor evidence="1 4">
        <name>a divalent metal cation</name>
        <dbReference type="ChEBI" id="CHEBI:60240"/>
    </cofactor>
</comment>
<comment type="catalytic activity">
    <reaction evidence="4">
        <text>UTP + H2O = UMP + diphosphate + H(+)</text>
        <dbReference type="Rhea" id="RHEA:29395"/>
        <dbReference type="ChEBI" id="CHEBI:15377"/>
        <dbReference type="ChEBI" id="CHEBI:15378"/>
        <dbReference type="ChEBI" id="CHEBI:33019"/>
        <dbReference type="ChEBI" id="CHEBI:46398"/>
        <dbReference type="ChEBI" id="CHEBI:57865"/>
        <dbReference type="EC" id="3.6.1.9"/>
    </reaction>
</comment>
<dbReference type="EMBL" id="JABXIY010000005">
    <property type="protein sequence ID" value="NVK95614.1"/>
    <property type="molecule type" value="Genomic_DNA"/>
</dbReference>
<gene>
    <name evidence="5" type="primary">maf</name>
    <name evidence="5" type="ORF">HW564_01675</name>
</gene>
<dbReference type="PANTHER" id="PTHR43213">
    <property type="entry name" value="BIFUNCTIONAL DTTP/UTP PYROPHOSPHATASE/METHYLTRANSFERASE PROTEIN-RELATED"/>
    <property type="match status" value="1"/>
</dbReference>
<protein>
    <recommendedName>
        <fullName evidence="4">dTTP/UTP pyrophosphatase</fullName>
        <shortName evidence="4">dTTPase/UTPase</shortName>
        <ecNumber evidence="4">3.6.1.9</ecNumber>
    </recommendedName>
    <alternativeName>
        <fullName evidence="4">Nucleoside triphosphate pyrophosphatase</fullName>
    </alternativeName>
    <alternativeName>
        <fullName evidence="4">Nucleotide pyrophosphatase</fullName>
        <shortName evidence="4">Nucleotide PPase</shortName>
    </alternativeName>
</protein>
<comment type="subcellular location">
    <subcellularLocation>
        <location evidence="4">Cytoplasm</location>
    </subcellularLocation>
</comment>
<dbReference type="Proteomes" id="UP000565723">
    <property type="component" value="Unassembled WGS sequence"/>
</dbReference>
<evidence type="ECO:0000256" key="1">
    <source>
        <dbReference type="ARBA" id="ARBA00001968"/>
    </source>
</evidence>
<name>A0A850LC72_9RHOB</name>
<dbReference type="CDD" id="cd00555">
    <property type="entry name" value="Maf"/>
    <property type="match status" value="1"/>
</dbReference>
<evidence type="ECO:0000313" key="6">
    <source>
        <dbReference type="Proteomes" id="UP000565723"/>
    </source>
</evidence>